<sequence>MHSLPITGTVRDRFVEVSALLYQLDPVRGEPTAHDLDQELTHESGMLKERLLKRKFLNSFALICATKKDGPSVSAACLEEGFPDGTVVRIASNSGVCDTVLLQLQQIVTILNQVADRVLHPSAGVADVFQRIVTLDRTNIWLYLKDIASSQQVSNISIEAVEMRLQEIESSTPAGLFARVQFVEWLKQLLEVKDIKPNPGLDSLMGLVRWAQEARQYSELIGHIFSMTDCDLPRWLSSIWKLGRYGVASKALVRLASEFPSLFNPMRVESVVAPQAIPYKATRESPLRSVLKRVVGHRTDDYISRLRAVWNARNPETEFRNVCSLDLVVHAEMQLLSFYDHHPERMPNFRFIGVSKKSCYLCHLLLAAHPNLFNVSSCHQKLYPRWIPPISSDPTIYRRYRNLTSNLTKTMESIAKQELEGRLGAPRRAAPADSTGGPSLSDSRTPAVIGAATSISVRSESPPVYREDDEMGGVAVKQDSDQLMSSSIEVVELSRTSMDECELVGSVPDTQMSDLFTSSRIVFHFIRADDMSRQDIICMGDITCPSTRRPSWEKLIKILADDSDFGLGFKHGQDYFMVNGRIRVGSERQFLACLQYLYNMNNWSSEALVYSVKIQDATPVHSRAPAATEPRDQIVSGVPVD</sequence>
<dbReference type="PANTHER" id="PTHR42037:SF1">
    <property type="match status" value="1"/>
</dbReference>
<evidence type="ECO:0000256" key="1">
    <source>
        <dbReference type="SAM" id="MobiDB-lite"/>
    </source>
</evidence>
<name>A0A6A6NUS8_9PEZI</name>
<proteinExistence type="predicted"/>
<dbReference type="EMBL" id="MU001686">
    <property type="protein sequence ID" value="KAF2455499.1"/>
    <property type="molecule type" value="Genomic_DNA"/>
</dbReference>
<organism evidence="2 3">
    <name type="scientific">Lineolata rhizophorae</name>
    <dbReference type="NCBI Taxonomy" id="578093"/>
    <lineage>
        <taxon>Eukaryota</taxon>
        <taxon>Fungi</taxon>
        <taxon>Dikarya</taxon>
        <taxon>Ascomycota</taxon>
        <taxon>Pezizomycotina</taxon>
        <taxon>Dothideomycetes</taxon>
        <taxon>Dothideomycetes incertae sedis</taxon>
        <taxon>Lineolatales</taxon>
        <taxon>Lineolataceae</taxon>
        <taxon>Lineolata</taxon>
    </lineage>
</organism>
<protein>
    <submittedName>
        <fullName evidence="2">Uncharacterized protein</fullName>
    </submittedName>
</protein>
<dbReference type="InterPro" id="IPR027796">
    <property type="entry name" value="OTT_1508_deam-like"/>
</dbReference>
<dbReference type="Proteomes" id="UP000799766">
    <property type="component" value="Unassembled WGS sequence"/>
</dbReference>
<dbReference type="AlphaFoldDB" id="A0A6A6NUS8"/>
<keyword evidence="3" id="KW-1185">Reference proteome</keyword>
<evidence type="ECO:0000313" key="3">
    <source>
        <dbReference type="Proteomes" id="UP000799766"/>
    </source>
</evidence>
<reference evidence="2" key="1">
    <citation type="journal article" date="2020" name="Stud. Mycol.">
        <title>101 Dothideomycetes genomes: a test case for predicting lifestyles and emergence of pathogens.</title>
        <authorList>
            <person name="Haridas S."/>
            <person name="Albert R."/>
            <person name="Binder M."/>
            <person name="Bloem J."/>
            <person name="Labutti K."/>
            <person name="Salamov A."/>
            <person name="Andreopoulos B."/>
            <person name="Baker S."/>
            <person name="Barry K."/>
            <person name="Bills G."/>
            <person name="Bluhm B."/>
            <person name="Cannon C."/>
            <person name="Castanera R."/>
            <person name="Culley D."/>
            <person name="Daum C."/>
            <person name="Ezra D."/>
            <person name="Gonzalez J."/>
            <person name="Henrissat B."/>
            <person name="Kuo A."/>
            <person name="Liang C."/>
            <person name="Lipzen A."/>
            <person name="Lutzoni F."/>
            <person name="Magnuson J."/>
            <person name="Mondo S."/>
            <person name="Nolan M."/>
            <person name="Ohm R."/>
            <person name="Pangilinan J."/>
            <person name="Park H.-J."/>
            <person name="Ramirez L."/>
            <person name="Alfaro M."/>
            <person name="Sun H."/>
            <person name="Tritt A."/>
            <person name="Yoshinaga Y."/>
            <person name="Zwiers L.-H."/>
            <person name="Turgeon B."/>
            <person name="Goodwin S."/>
            <person name="Spatafora J."/>
            <person name="Crous P."/>
            <person name="Grigoriev I."/>
        </authorList>
    </citation>
    <scope>NUCLEOTIDE SEQUENCE</scope>
    <source>
        <strain evidence="2">ATCC 16933</strain>
    </source>
</reference>
<gene>
    <name evidence="2" type="ORF">BDY21DRAFT_289205</name>
</gene>
<evidence type="ECO:0000313" key="2">
    <source>
        <dbReference type="EMBL" id="KAF2455499.1"/>
    </source>
</evidence>
<dbReference type="PANTHER" id="PTHR42037">
    <property type="match status" value="1"/>
</dbReference>
<feature type="region of interest" description="Disordered" evidence="1">
    <location>
        <begin position="419"/>
        <end position="445"/>
    </location>
</feature>
<dbReference type="Pfam" id="PF14441">
    <property type="entry name" value="OTT_1508_deam"/>
    <property type="match status" value="1"/>
</dbReference>
<accession>A0A6A6NUS8</accession>
<dbReference type="OrthoDB" id="4851849at2759"/>